<dbReference type="PROSITE" id="PS50109">
    <property type="entry name" value="HIS_KIN"/>
    <property type="match status" value="1"/>
</dbReference>
<dbReference type="PROSITE" id="PS50112">
    <property type="entry name" value="PAS"/>
    <property type="match status" value="2"/>
</dbReference>
<dbReference type="InterPro" id="IPR035965">
    <property type="entry name" value="PAS-like_dom_sf"/>
</dbReference>
<dbReference type="EC" id="2.7.13.3" evidence="2"/>
<feature type="domain" description="PAC" evidence="14">
    <location>
        <begin position="215"/>
        <end position="265"/>
    </location>
</feature>
<evidence type="ECO:0000256" key="5">
    <source>
        <dbReference type="ARBA" id="ARBA00022741"/>
    </source>
</evidence>
<evidence type="ECO:0000313" key="15">
    <source>
        <dbReference type="EMBL" id="QEG20413.1"/>
    </source>
</evidence>
<evidence type="ECO:0000256" key="8">
    <source>
        <dbReference type="ARBA" id="ARBA00023012"/>
    </source>
</evidence>
<evidence type="ECO:0000259" key="14">
    <source>
        <dbReference type="PROSITE" id="PS50113"/>
    </source>
</evidence>
<accession>A0A5B9PBC0</accession>
<dbReference type="Pfam" id="PF00989">
    <property type="entry name" value="PAS"/>
    <property type="match status" value="2"/>
</dbReference>
<evidence type="ECO:0000256" key="10">
    <source>
        <dbReference type="ARBA" id="ARBA00070616"/>
    </source>
</evidence>
<dbReference type="SUPFAM" id="SSF47384">
    <property type="entry name" value="Homodimeric domain of signal transducing histidine kinase"/>
    <property type="match status" value="1"/>
</dbReference>
<dbReference type="SMART" id="SM00388">
    <property type="entry name" value="HisKA"/>
    <property type="match status" value="1"/>
</dbReference>
<dbReference type="InterPro" id="IPR003594">
    <property type="entry name" value="HATPase_dom"/>
</dbReference>
<keyword evidence="3" id="KW-0597">Phosphoprotein</keyword>
<evidence type="ECO:0000313" key="16">
    <source>
        <dbReference type="Proteomes" id="UP000322214"/>
    </source>
</evidence>
<dbReference type="SMART" id="SM00387">
    <property type="entry name" value="HATPase_c"/>
    <property type="match status" value="1"/>
</dbReference>
<dbReference type="PANTHER" id="PTHR43065">
    <property type="entry name" value="SENSOR HISTIDINE KINASE"/>
    <property type="match status" value="1"/>
</dbReference>
<evidence type="ECO:0000259" key="12">
    <source>
        <dbReference type="PROSITE" id="PS50109"/>
    </source>
</evidence>
<dbReference type="CDD" id="cd00130">
    <property type="entry name" value="PAS"/>
    <property type="match status" value="2"/>
</dbReference>
<dbReference type="Gene3D" id="3.30.450.20">
    <property type="entry name" value="PAS domain"/>
    <property type="match status" value="2"/>
</dbReference>
<feature type="domain" description="PAS" evidence="13">
    <location>
        <begin position="138"/>
        <end position="191"/>
    </location>
</feature>
<dbReference type="SUPFAM" id="SSF55785">
    <property type="entry name" value="PYP-like sensor domain (PAS domain)"/>
    <property type="match status" value="2"/>
</dbReference>
<dbReference type="STRING" id="980251.GCA_001642875_04569"/>
<protein>
    <recommendedName>
        <fullName evidence="10">Sensor protein FixL</fullName>
        <ecNumber evidence="2">2.7.13.3</ecNumber>
    </recommendedName>
</protein>
<dbReference type="InterPro" id="IPR000700">
    <property type="entry name" value="PAS-assoc_C"/>
</dbReference>
<feature type="coiled-coil region" evidence="11">
    <location>
        <begin position="249"/>
        <end position="287"/>
    </location>
</feature>
<reference evidence="15 16" key="1">
    <citation type="submission" date="2019-08" db="EMBL/GenBank/DDBJ databases">
        <title>Deep-cultivation of Planctomycetes and their phenomic and genomic characterization uncovers novel biology.</title>
        <authorList>
            <person name="Wiegand S."/>
            <person name="Jogler M."/>
            <person name="Boedeker C."/>
            <person name="Pinto D."/>
            <person name="Vollmers J."/>
            <person name="Rivas-Marin E."/>
            <person name="Kohn T."/>
            <person name="Peeters S.H."/>
            <person name="Heuer A."/>
            <person name="Rast P."/>
            <person name="Oberbeckmann S."/>
            <person name="Bunk B."/>
            <person name="Jeske O."/>
            <person name="Meyerdierks A."/>
            <person name="Storesund J.E."/>
            <person name="Kallscheuer N."/>
            <person name="Luecker S."/>
            <person name="Lage O.M."/>
            <person name="Pohl T."/>
            <person name="Merkel B.J."/>
            <person name="Hornburger P."/>
            <person name="Mueller R.-W."/>
            <person name="Bruemmer F."/>
            <person name="Labrenz M."/>
            <person name="Spormann A.M."/>
            <person name="Op den Camp H."/>
            <person name="Overmann J."/>
            <person name="Amann R."/>
            <person name="Jetten M.S.M."/>
            <person name="Mascher T."/>
            <person name="Medema M.H."/>
            <person name="Devos D.P."/>
            <person name="Kaster A.-K."/>
            <person name="Ovreas L."/>
            <person name="Rohde M."/>
            <person name="Galperin M.Y."/>
            <person name="Jogler C."/>
        </authorList>
    </citation>
    <scope>NUCLEOTIDE SEQUENCE [LARGE SCALE GENOMIC DNA]</scope>
    <source>
        <strain evidence="15 16">FC18</strain>
    </source>
</reference>
<evidence type="ECO:0000259" key="13">
    <source>
        <dbReference type="PROSITE" id="PS50112"/>
    </source>
</evidence>
<dbReference type="SMART" id="SM00091">
    <property type="entry name" value="PAS"/>
    <property type="match status" value="2"/>
</dbReference>
<comment type="function">
    <text evidence="9">Putative oxygen sensor; modulates the activity of FixJ, a transcriptional activator of nitrogen fixation fixK gene. FixL probably acts as a kinase that phosphorylates FixJ.</text>
</comment>
<gene>
    <name evidence="15" type="primary">fixL_1</name>
    <name evidence="15" type="ORF">MFFC18_02610</name>
</gene>
<proteinExistence type="predicted"/>
<dbReference type="AlphaFoldDB" id="A0A5B9PBC0"/>
<dbReference type="FunFam" id="3.30.450.20:FF:000060">
    <property type="entry name" value="Sensor protein FixL"/>
    <property type="match status" value="1"/>
</dbReference>
<dbReference type="PANTHER" id="PTHR43065:SF10">
    <property type="entry name" value="PEROXIDE STRESS-ACTIVATED HISTIDINE KINASE MAK3"/>
    <property type="match status" value="1"/>
</dbReference>
<organism evidence="15 16">
    <name type="scientific">Mariniblastus fucicola</name>
    <dbReference type="NCBI Taxonomy" id="980251"/>
    <lineage>
        <taxon>Bacteria</taxon>
        <taxon>Pseudomonadati</taxon>
        <taxon>Planctomycetota</taxon>
        <taxon>Planctomycetia</taxon>
        <taxon>Pirellulales</taxon>
        <taxon>Pirellulaceae</taxon>
        <taxon>Mariniblastus</taxon>
    </lineage>
</organism>
<keyword evidence="6" id="KW-0418">Kinase</keyword>
<keyword evidence="11" id="KW-0175">Coiled coil</keyword>
<dbReference type="CDD" id="cd00082">
    <property type="entry name" value="HisKA"/>
    <property type="match status" value="1"/>
</dbReference>
<feature type="domain" description="Histidine kinase" evidence="12">
    <location>
        <begin position="303"/>
        <end position="508"/>
    </location>
</feature>
<dbReference type="SUPFAM" id="SSF55874">
    <property type="entry name" value="ATPase domain of HSP90 chaperone/DNA topoisomerase II/histidine kinase"/>
    <property type="match status" value="1"/>
</dbReference>
<evidence type="ECO:0000256" key="2">
    <source>
        <dbReference type="ARBA" id="ARBA00012438"/>
    </source>
</evidence>
<evidence type="ECO:0000256" key="9">
    <source>
        <dbReference type="ARBA" id="ARBA00059827"/>
    </source>
</evidence>
<dbReference type="Pfam" id="PF02518">
    <property type="entry name" value="HATPase_c"/>
    <property type="match status" value="1"/>
</dbReference>
<dbReference type="GO" id="GO:0005524">
    <property type="term" value="F:ATP binding"/>
    <property type="evidence" value="ECO:0007669"/>
    <property type="project" value="UniProtKB-KW"/>
</dbReference>
<dbReference type="Gene3D" id="3.30.565.10">
    <property type="entry name" value="Histidine kinase-like ATPase, C-terminal domain"/>
    <property type="match status" value="1"/>
</dbReference>
<sequence length="511" mass="55697">MMFVFLACVSPGRIGEIRFGILPAMNAKDPSKEPTAISAILKTAIDAIVTVDETGSIVSANPATETRFGYSVSDLIGKSINVLIPSSFQLGDNRKETGMGHRKDGSTFPLHLAVSEFEVDGQHLSAYIVRDISDRNERQARLEAILNNAVDAIITIDRRGAIDSANPATESLFGYSQEELVGQNVKMLMPNPYREQHDGYLKNYHDTGTKKIIGIGREVIGQRKDGSTFPMHLAVSEIQLADRVLYTGIVRDITDLKAAERKLAELNSDLESRVKQRTEELRKTQADLVRSEKFATLGKVSGGIAHEIRNPLNAVKTSAYYLLNASNASEEKIREHLERIDRQVSLIDNVVTALSDVAKLPEAQLLKTDLKAILKTVIGSTGLPSTIVVENTLADDLPLVLADTNQIVIAFKNLVRNARDAMSEGGTLKIHATESNAEVDLHVEDTGIGIAEEDLGQILEPLYTTKARGMGLGLSITRAIVEKNGGRLRVESELGDGSCFTITLRKVTATD</sequence>
<feature type="domain" description="PAS" evidence="13">
    <location>
        <begin position="33"/>
        <end position="87"/>
    </location>
</feature>
<dbReference type="InterPro" id="IPR004358">
    <property type="entry name" value="Sig_transdc_His_kin-like_C"/>
</dbReference>
<keyword evidence="4 15" id="KW-0808">Transferase</keyword>
<dbReference type="PROSITE" id="PS50113">
    <property type="entry name" value="PAC"/>
    <property type="match status" value="1"/>
</dbReference>
<dbReference type="EMBL" id="CP042912">
    <property type="protein sequence ID" value="QEG20413.1"/>
    <property type="molecule type" value="Genomic_DNA"/>
</dbReference>
<dbReference type="PRINTS" id="PR00344">
    <property type="entry name" value="BCTRLSENSOR"/>
</dbReference>
<comment type="catalytic activity">
    <reaction evidence="1">
        <text>ATP + protein L-histidine = ADP + protein N-phospho-L-histidine.</text>
        <dbReference type="EC" id="2.7.13.3"/>
    </reaction>
</comment>
<dbReference type="NCBIfam" id="TIGR00229">
    <property type="entry name" value="sensory_box"/>
    <property type="match status" value="2"/>
</dbReference>
<evidence type="ECO:0000256" key="6">
    <source>
        <dbReference type="ARBA" id="ARBA00022777"/>
    </source>
</evidence>
<dbReference type="InterPro" id="IPR005467">
    <property type="entry name" value="His_kinase_dom"/>
</dbReference>
<evidence type="ECO:0000256" key="3">
    <source>
        <dbReference type="ARBA" id="ARBA00022553"/>
    </source>
</evidence>
<evidence type="ECO:0000256" key="11">
    <source>
        <dbReference type="SAM" id="Coils"/>
    </source>
</evidence>
<dbReference type="Gene3D" id="1.10.287.130">
    <property type="match status" value="1"/>
</dbReference>
<dbReference type="KEGG" id="mff:MFFC18_02610"/>
<evidence type="ECO:0000256" key="4">
    <source>
        <dbReference type="ARBA" id="ARBA00022679"/>
    </source>
</evidence>
<evidence type="ECO:0000256" key="7">
    <source>
        <dbReference type="ARBA" id="ARBA00022840"/>
    </source>
</evidence>
<dbReference type="InterPro" id="IPR036097">
    <property type="entry name" value="HisK_dim/P_sf"/>
</dbReference>
<keyword evidence="16" id="KW-1185">Reference proteome</keyword>
<dbReference type="InterPro" id="IPR013767">
    <property type="entry name" value="PAS_fold"/>
</dbReference>
<keyword evidence="7" id="KW-0067">ATP-binding</keyword>
<dbReference type="Proteomes" id="UP000322214">
    <property type="component" value="Chromosome"/>
</dbReference>
<dbReference type="Pfam" id="PF00512">
    <property type="entry name" value="HisKA"/>
    <property type="match status" value="1"/>
</dbReference>
<dbReference type="InterPro" id="IPR036890">
    <property type="entry name" value="HATPase_C_sf"/>
</dbReference>
<dbReference type="InterPro" id="IPR000014">
    <property type="entry name" value="PAS"/>
</dbReference>
<dbReference type="GO" id="GO:0000155">
    <property type="term" value="F:phosphorelay sensor kinase activity"/>
    <property type="evidence" value="ECO:0007669"/>
    <property type="project" value="InterPro"/>
</dbReference>
<name>A0A5B9PBC0_9BACT</name>
<evidence type="ECO:0000256" key="1">
    <source>
        <dbReference type="ARBA" id="ARBA00000085"/>
    </source>
</evidence>
<dbReference type="GO" id="GO:0006355">
    <property type="term" value="P:regulation of DNA-templated transcription"/>
    <property type="evidence" value="ECO:0007669"/>
    <property type="project" value="InterPro"/>
</dbReference>
<keyword evidence="5" id="KW-0547">Nucleotide-binding</keyword>
<keyword evidence="8" id="KW-0902">Two-component regulatory system</keyword>
<dbReference type="InterPro" id="IPR003661">
    <property type="entry name" value="HisK_dim/P_dom"/>
</dbReference>